<dbReference type="Proteomes" id="UP001190700">
    <property type="component" value="Unassembled WGS sequence"/>
</dbReference>
<dbReference type="InterPro" id="IPR050870">
    <property type="entry name" value="FAST_kinase"/>
</dbReference>
<dbReference type="PANTHER" id="PTHR21228:SF40">
    <property type="entry name" value="LD45607P"/>
    <property type="match status" value="1"/>
</dbReference>
<keyword evidence="3" id="KW-1185">Reference proteome</keyword>
<gene>
    <name evidence="2" type="ORF">CYMTET_31257</name>
</gene>
<accession>A0AAE0KT18</accession>
<dbReference type="SMART" id="SM00952">
    <property type="entry name" value="RAP"/>
    <property type="match status" value="1"/>
</dbReference>
<dbReference type="EMBL" id="LGRX02018478">
    <property type="protein sequence ID" value="KAK3259756.1"/>
    <property type="molecule type" value="Genomic_DNA"/>
</dbReference>
<dbReference type="GO" id="GO:0003723">
    <property type="term" value="F:RNA binding"/>
    <property type="evidence" value="ECO:0007669"/>
    <property type="project" value="TreeGrafter"/>
</dbReference>
<feature type="domain" description="RAP" evidence="1">
    <location>
        <begin position="319"/>
        <end position="377"/>
    </location>
</feature>
<evidence type="ECO:0000259" key="1">
    <source>
        <dbReference type="PROSITE" id="PS51286"/>
    </source>
</evidence>
<name>A0AAE0KT18_9CHLO</name>
<dbReference type="GO" id="GO:0005759">
    <property type="term" value="C:mitochondrial matrix"/>
    <property type="evidence" value="ECO:0007669"/>
    <property type="project" value="TreeGrafter"/>
</dbReference>
<dbReference type="AlphaFoldDB" id="A0AAE0KT18"/>
<dbReference type="Pfam" id="PF08373">
    <property type="entry name" value="RAP"/>
    <property type="match status" value="1"/>
</dbReference>
<organism evidence="2 3">
    <name type="scientific">Cymbomonas tetramitiformis</name>
    <dbReference type="NCBI Taxonomy" id="36881"/>
    <lineage>
        <taxon>Eukaryota</taxon>
        <taxon>Viridiplantae</taxon>
        <taxon>Chlorophyta</taxon>
        <taxon>Pyramimonadophyceae</taxon>
        <taxon>Pyramimonadales</taxon>
        <taxon>Pyramimonadaceae</taxon>
        <taxon>Cymbomonas</taxon>
    </lineage>
</organism>
<dbReference type="PANTHER" id="PTHR21228">
    <property type="entry name" value="FAST LEU-RICH DOMAIN-CONTAINING"/>
    <property type="match status" value="1"/>
</dbReference>
<dbReference type="PROSITE" id="PS51286">
    <property type="entry name" value="RAP"/>
    <property type="match status" value="1"/>
</dbReference>
<dbReference type="GO" id="GO:0044528">
    <property type="term" value="P:regulation of mitochondrial mRNA stability"/>
    <property type="evidence" value="ECO:0007669"/>
    <property type="project" value="TreeGrafter"/>
</dbReference>
<feature type="non-terminal residue" evidence="2">
    <location>
        <position position="1"/>
    </location>
</feature>
<protein>
    <recommendedName>
        <fullName evidence="1">RAP domain-containing protein</fullName>
    </recommendedName>
</protein>
<dbReference type="GO" id="GO:0035770">
    <property type="term" value="C:ribonucleoprotein granule"/>
    <property type="evidence" value="ECO:0007669"/>
    <property type="project" value="TreeGrafter"/>
</dbReference>
<evidence type="ECO:0000313" key="3">
    <source>
        <dbReference type="Proteomes" id="UP001190700"/>
    </source>
</evidence>
<dbReference type="InterPro" id="IPR013584">
    <property type="entry name" value="RAP"/>
</dbReference>
<comment type="caution">
    <text evidence="2">The sequence shown here is derived from an EMBL/GenBank/DDBJ whole genome shotgun (WGS) entry which is preliminary data.</text>
</comment>
<sequence>FLRTVELQFRKDISNFSPQNISNMMWAFGRMGHRGKYTTMLAMQKSMLQRSDEFYQPRNVQAVTNITWSVAAVGHQPRLKYLELLEERLPPLMPVMNEQELVNTIWAMSDFRYVPAAPFLRSMEAALIATLQGGRVEPRHRAQHLANSLSAFQKLGCRPTDELMAVMDRAILNLEMHHFTEQAKTNLIWSMTMMDRTDLASYRPLWIALEQSMSKEMRIESLGQVYQAAMMLEHVHKSCDVDCWELVPALVRRAVDARKERIKAIKDGRHTPVAPTMSRFHKEVSLVLSMLRLRHSNEFITEEGVFVDIKVENQDGRMVAIEVDGRPHFSVNGGQPLGSTITRDRLLKACGWELIVVPLDEWTVLSTFQDKVRYMTTKLGDLVLPHQKTSDLAPQGESLLQMYGYVACDIFSILAVEICVAIRLFLSA</sequence>
<proteinExistence type="predicted"/>
<dbReference type="GO" id="GO:0000963">
    <property type="term" value="P:mitochondrial RNA processing"/>
    <property type="evidence" value="ECO:0007669"/>
    <property type="project" value="TreeGrafter"/>
</dbReference>
<reference evidence="2 3" key="1">
    <citation type="journal article" date="2015" name="Genome Biol. Evol.">
        <title>Comparative Genomics of a Bacterivorous Green Alga Reveals Evolutionary Causalities and Consequences of Phago-Mixotrophic Mode of Nutrition.</title>
        <authorList>
            <person name="Burns J.A."/>
            <person name="Paasch A."/>
            <person name="Narechania A."/>
            <person name="Kim E."/>
        </authorList>
    </citation>
    <scope>NUCLEOTIDE SEQUENCE [LARGE SCALE GENOMIC DNA]</scope>
    <source>
        <strain evidence="2 3">PLY_AMNH</strain>
    </source>
</reference>
<evidence type="ECO:0000313" key="2">
    <source>
        <dbReference type="EMBL" id="KAK3259756.1"/>
    </source>
</evidence>